<evidence type="ECO:0000313" key="2">
    <source>
        <dbReference type="Proteomes" id="UP000821865"/>
    </source>
</evidence>
<name>A0ACB8DEA0_DERSI</name>
<accession>A0ACB8DEA0</accession>
<evidence type="ECO:0000313" key="1">
    <source>
        <dbReference type="EMBL" id="KAH7966318.1"/>
    </source>
</evidence>
<dbReference type="EMBL" id="CM023471">
    <property type="protein sequence ID" value="KAH7966318.1"/>
    <property type="molecule type" value="Genomic_DNA"/>
</dbReference>
<gene>
    <name evidence="1" type="ORF">HPB49_015284</name>
</gene>
<reference evidence="1" key="1">
    <citation type="submission" date="2020-05" db="EMBL/GenBank/DDBJ databases">
        <title>Large-scale comparative analyses of tick genomes elucidate their genetic diversity and vector capacities.</title>
        <authorList>
            <person name="Jia N."/>
            <person name="Wang J."/>
            <person name="Shi W."/>
            <person name="Du L."/>
            <person name="Sun Y."/>
            <person name="Zhan W."/>
            <person name="Jiang J."/>
            <person name="Wang Q."/>
            <person name="Zhang B."/>
            <person name="Ji P."/>
            <person name="Sakyi L.B."/>
            <person name="Cui X."/>
            <person name="Yuan T."/>
            <person name="Jiang B."/>
            <person name="Yang W."/>
            <person name="Lam T.T.-Y."/>
            <person name="Chang Q."/>
            <person name="Ding S."/>
            <person name="Wang X."/>
            <person name="Zhu J."/>
            <person name="Ruan X."/>
            <person name="Zhao L."/>
            <person name="Wei J."/>
            <person name="Que T."/>
            <person name="Du C."/>
            <person name="Cheng J."/>
            <person name="Dai P."/>
            <person name="Han X."/>
            <person name="Huang E."/>
            <person name="Gao Y."/>
            <person name="Liu J."/>
            <person name="Shao H."/>
            <person name="Ye R."/>
            <person name="Li L."/>
            <person name="Wei W."/>
            <person name="Wang X."/>
            <person name="Wang C."/>
            <person name="Yang T."/>
            <person name="Huo Q."/>
            <person name="Li W."/>
            <person name="Guo W."/>
            <person name="Chen H."/>
            <person name="Zhou L."/>
            <person name="Ni X."/>
            <person name="Tian J."/>
            <person name="Zhou Y."/>
            <person name="Sheng Y."/>
            <person name="Liu T."/>
            <person name="Pan Y."/>
            <person name="Xia L."/>
            <person name="Li J."/>
            <person name="Zhao F."/>
            <person name="Cao W."/>
        </authorList>
    </citation>
    <scope>NUCLEOTIDE SEQUENCE</scope>
    <source>
        <strain evidence="1">Dsil-2018</strain>
    </source>
</reference>
<comment type="caution">
    <text evidence="1">The sequence shown here is derived from an EMBL/GenBank/DDBJ whole genome shotgun (WGS) entry which is preliminary data.</text>
</comment>
<organism evidence="1 2">
    <name type="scientific">Dermacentor silvarum</name>
    <name type="common">Tick</name>
    <dbReference type="NCBI Taxonomy" id="543639"/>
    <lineage>
        <taxon>Eukaryota</taxon>
        <taxon>Metazoa</taxon>
        <taxon>Ecdysozoa</taxon>
        <taxon>Arthropoda</taxon>
        <taxon>Chelicerata</taxon>
        <taxon>Arachnida</taxon>
        <taxon>Acari</taxon>
        <taxon>Parasitiformes</taxon>
        <taxon>Ixodida</taxon>
        <taxon>Ixodoidea</taxon>
        <taxon>Ixodidae</taxon>
        <taxon>Rhipicephalinae</taxon>
        <taxon>Dermacentor</taxon>
    </lineage>
</organism>
<sequence>MNAQETADERLNLTDLAESRRGWFHRRPEAGDLPDAELQTAPWFDGVVHAEATPTSSTRELFLYPLAFLLFITLLVVLAMLFATKSTPNTARKNIDRKDLICTSENCYQDAEYLSGLLSWDVDDPCDSFQPFVCRRWSSLLKDSPLTESISSDDVYVSNVERWAQAIYHKRPRHFRISAPLRNLIDKCLNTEQIENNGWSLLLEFMFNTSLEGFPLTPPVRGKLNIWATAASLLRKTGTAALLSASVASHPFIESRNVPLVTPPGTLSASGVDIEEAIRMYTAAVLSAVKGLNKDFVPPAHTMKTVEFAKALEIINESKRPDTYPEVVFVEPRAELVEFLSEVISGVPSIPFMKNQANIWIQAPDVVTQIMELVRNAESYVVLNYLCVRLMIQMAPFIPPSKALADFYSTLTYGKVRTDVPRSHICLRAAERAAFPLFYTSLLSILGLHQDSVLLRFASLVKDISKEFLNSVASSSLFDKYTRAIIKRIVSDINFQVLAPAWLKDGIMSMKYFSPVSNATAFENYVELHERTFVETLALGSSGRWTHSAFSTTCWYERNPSTIYVPALAFNITLPLNDQPLHLCRAAVRVVNCIFDALLAETNSTSLERWLTKGTAAKLHNVVICYGLDKLHSPLRSLRDALTTEFAFRHFEKSVKNSPNSLHLRLVQGKVLTSAQLFFVHLMLQRCEKKGGLDTLALGSAHDLNVVLSRDANFAAAFNCSQGSPMNPGKQC</sequence>
<protein>
    <submittedName>
        <fullName evidence="1">Uncharacterized protein</fullName>
    </submittedName>
</protein>
<keyword evidence="2" id="KW-1185">Reference proteome</keyword>
<proteinExistence type="predicted"/>
<dbReference type="Proteomes" id="UP000821865">
    <property type="component" value="Chromosome 2"/>
</dbReference>